<evidence type="ECO:0000259" key="10">
    <source>
        <dbReference type="Pfam" id="PF04290"/>
    </source>
</evidence>
<evidence type="ECO:0000256" key="4">
    <source>
        <dbReference type="ARBA" id="ARBA00022519"/>
    </source>
</evidence>
<organism evidence="11 12">
    <name type="scientific">Georhizobium profundi</name>
    <dbReference type="NCBI Taxonomy" id="2341112"/>
    <lineage>
        <taxon>Bacteria</taxon>
        <taxon>Pseudomonadati</taxon>
        <taxon>Pseudomonadota</taxon>
        <taxon>Alphaproteobacteria</taxon>
        <taxon>Hyphomicrobiales</taxon>
        <taxon>Rhizobiaceae</taxon>
        <taxon>Georhizobium</taxon>
    </lineage>
</organism>
<keyword evidence="12" id="KW-1185">Reference proteome</keyword>
<dbReference type="RefSeq" id="WP_126009877.1">
    <property type="nucleotide sequence ID" value="NZ_CP032509.1"/>
</dbReference>
<evidence type="ECO:0000256" key="8">
    <source>
        <dbReference type="ARBA" id="ARBA00038436"/>
    </source>
</evidence>
<keyword evidence="3" id="KW-1003">Cell membrane</keyword>
<feature type="domain" description="Tripartite ATP-independent periplasmic transporters DctQ component" evidence="10">
    <location>
        <begin position="27"/>
        <end position="154"/>
    </location>
</feature>
<dbReference type="Proteomes" id="UP000268192">
    <property type="component" value="Chromosome"/>
</dbReference>
<evidence type="ECO:0000256" key="6">
    <source>
        <dbReference type="ARBA" id="ARBA00022989"/>
    </source>
</evidence>
<feature type="transmembrane region" description="Helical" evidence="9">
    <location>
        <begin position="14"/>
        <end position="35"/>
    </location>
</feature>
<evidence type="ECO:0000256" key="1">
    <source>
        <dbReference type="ARBA" id="ARBA00004429"/>
    </source>
</evidence>
<keyword evidence="7 9" id="KW-0472">Membrane</keyword>
<protein>
    <recommendedName>
        <fullName evidence="9">TRAP transporter small permease protein</fullName>
    </recommendedName>
</protein>
<comment type="similarity">
    <text evidence="8 9">Belongs to the TRAP transporter small permease family.</text>
</comment>
<dbReference type="GO" id="GO:0015740">
    <property type="term" value="P:C4-dicarboxylate transport"/>
    <property type="evidence" value="ECO:0007669"/>
    <property type="project" value="TreeGrafter"/>
</dbReference>
<keyword evidence="6 9" id="KW-1133">Transmembrane helix</keyword>
<evidence type="ECO:0000256" key="7">
    <source>
        <dbReference type="ARBA" id="ARBA00023136"/>
    </source>
</evidence>
<feature type="transmembrane region" description="Helical" evidence="9">
    <location>
        <begin position="89"/>
        <end position="110"/>
    </location>
</feature>
<evidence type="ECO:0000313" key="11">
    <source>
        <dbReference type="EMBL" id="AZN71567.1"/>
    </source>
</evidence>
<feature type="transmembrane region" description="Helical" evidence="9">
    <location>
        <begin position="55"/>
        <end position="77"/>
    </location>
</feature>
<reference evidence="11 12" key="1">
    <citation type="submission" date="2018-09" db="EMBL/GenBank/DDBJ databases">
        <title>Marinorhizobium profundi gen. nov., sp. nov., isolated from a deep-sea sediment sample from the New Britain Trench and proposal of Marinorhizobiaceae fam. nov. in the order Rhizobiales of the class Alphaproteobacteria.</title>
        <authorList>
            <person name="Cao J."/>
        </authorList>
    </citation>
    <scope>NUCLEOTIDE SEQUENCE [LARGE SCALE GENOMIC DNA]</scope>
    <source>
        <strain evidence="11 12">WS11</strain>
    </source>
</reference>
<dbReference type="EMBL" id="CP032509">
    <property type="protein sequence ID" value="AZN71567.1"/>
    <property type="molecule type" value="Genomic_DNA"/>
</dbReference>
<evidence type="ECO:0000313" key="12">
    <source>
        <dbReference type="Proteomes" id="UP000268192"/>
    </source>
</evidence>
<gene>
    <name evidence="11" type="ORF">D5400_10045</name>
</gene>
<feature type="transmembrane region" description="Helical" evidence="9">
    <location>
        <begin position="130"/>
        <end position="151"/>
    </location>
</feature>
<name>A0A3Q8XNC1_9HYPH</name>
<comment type="subcellular location">
    <subcellularLocation>
        <location evidence="1 9">Cell inner membrane</location>
        <topology evidence="1 9">Multi-pass membrane protein</topology>
    </subcellularLocation>
</comment>
<dbReference type="KEGG" id="abaw:D5400_10045"/>
<dbReference type="GO" id="GO:0022857">
    <property type="term" value="F:transmembrane transporter activity"/>
    <property type="evidence" value="ECO:0007669"/>
    <property type="project" value="UniProtKB-UniRule"/>
</dbReference>
<dbReference type="PANTHER" id="PTHR35011:SF11">
    <property type="entry name" value="TRAP TRANSPORTER SMALL PERMEASE PROTEIN"/>
    <property type="match status" value="1"/>
</dbReference>
<evidence type="ECO:0000256" key="9">
    <source>
        <dbReference type="RuleBase" id="RU369079"/>
    </source>
</evidence>
<dbReference type="OrthoDB" id="4964541at2"/>
<dbReference type="Pfam" id="PF04290">
    <property type="entry name" value="DctQ"/>
    <property type="match status" value="1"/>
</dbReference>
<evidence type="ECO:0000256" key="2">
    <source>
        <dbReference type="ARBA" id="ARBA00022448"/>
    </source>
</evidence>
<comment type="function">
    <text evidence="9">Part of the tripartite ATP-independent periplasmic (TRAP) transport system.</text>
</comment>
<comment type="subunit">
    <text evidence="9">The complex comprises the extracytoplasmic solute receptor protein and the two transmembrane proteins.</text>
</comment>
<evidence type="ECO:0000256" key="3">
    <source>
        <dbReference type="ARBA" id="ARBA00022475"/>
    </source>
</evidence>
<dbReference type="GO" id="GO:0005886">
    <property type="term" value="C:plasma membrane"/>
    <property type="evidence" value="ECO:0007669"/>
    <property type="project" value="UniProtKB-SubCell"/>
</dbReference>
<dbReference type="AlphaFoldDB" id="A0A3Q8XNC1"/>
<accession>A0A3Q8XNC1</accession>
<proteinExistence type="inferred from homology"/>
<keyword evidence="2 9" id="KW-0813">Transport</keyword>
<evidence type="ECO:0000256" key="5">
    <source>
        <dbReference type="ARBA" id="ARBA00022692"/>
    </source>
</evidence>
<dbReference type="PANTHER" id="PTHR35011">
    <property type="entry name" value="2,3-DIKETO-L-GULONATE TRAP TRANSPORTER SMALL PERMEASE PROTEIN YIAM"/>
    <property type="match status" value="1"/>
</dbReference>
<sequence>MQWFLAVERRLTRVALELAILALAIVVALAFYQVVTRFVFGHPSAWSEVAARSAMIWMVFLGFAAAFRQGTMIAVDFLVDVSPNAFRRVLYVVILIASLIFLAILIWYGWGMTMRVRSQNLAGLQVTIAWVYAALPVGSALATLGVIARFIEVWNEADTTTKSELKDVESAI</sequence>
<keyword evidence="5 9" id="KW-0812">Transmembrane</keyword>
<dbReference type="InterPro" id="IPR007387">
    <property type="entry name" value="TRAP_DctQ"/>
</dbReference>
<keyword evidence="4 9" id="KW-0997">Cell inner membrane</keyword>
<dbReference type="InterPro" id="IPR055348">
    <property type="entry name" value="DctQ"/>
</dbReference>